<dbReference type="SUPFAM" id="SSF48295">
    <property type="entry name" value="TrpR-like"/>
    <property type="match status" value="1"/>
</dbReference>
<organism evidence="1 2">
    <name type="scientific">Bradyrhizobium ontarionense</name>
    <dbReference type="NCBI Taxonomy" id="2898149"/>
    <lineage>
        <taxon>Bacteria</taxon>
        <taxon>Pseudomonadati</taxon>
        <taxon>Pseudomonadota</taxon>
        <taxon>Alphaproteobacteria</taxon>
        <taxon>Hyphomicrobiales</taxon>
        <taxon>Nitrobacteraceae</taxon>
        <taxon>Bradyrhizobium</taxon>
    </lineage>
</organism>
<dbReference type="Proteomes" id="UP001431010">
    <property type="component" value="Chromosome"/>
</dbReference>
<dbReference type="EMBL" id="CP088156">
    <property type="protein sequence ID" value="UFZ08069.1"/>
    <property type="molecule type" value="Genomic_DNA"/>
</dbReference>
<dbReference type="RefSeq" id="WP_231327518.1">
    <property type="nucleotide sequence ID" value="NZ_CP088156.1"/>
</dbReference>
<accession>A0ABY3RNK0</accession>
<name>A0ABY3RNK0_9BRAD</name>
<gene>
    <name evidence="1" type="ORF">LQG66_18020</name>
</gene>
<dbReference type="Pfam" id="PF01527">
    <property type="entry name" value="HTH_Tnp_1"/>
    <property type="match status" value="1"/>
</dbReference>
<evidence type="ECO:0000313" key="1">
    <source>
        <dbReference type="EMBL" id="UFZ08069.1"/>
    </source>
</evidence>
<dbReference type="InterPro" id="IPR002514">
    <property type="entry name" value="Transposase_8"/>
</dbReference>
<proteinExistence type="predicted"/>
<keyword evidence="2" id="KW-1185">Reference proteome</keyword>
<evidence type="ECO:0000313" key="2">
    <source>
        <dbReference type="Proteomes" id="UP001431010"/>
    </source>
</evidence>
<dbReference type="InterPro" id="IPR010921">
    <property type="entry name" value="Trp_repressor/repl_initiator"/>
</dbReference>
<protein>
    <submittedName>
        <fullName evidence="1">Transposase</fullName>
    </submittedName>
</protein>
<reference evidence="1" key="1">
    <citation type="journal article" date="2024" name="Antonie Van Leeuwenhoek">
        <title>Bradyrhizobium ontarionense sp. nov., a novel bacterial symbiont isolated from Aeschynomene indica (Indian jointvetch), harbours photosynthesis, nitrogen fixation and nitrous oxide (N2O) reductase genes.</title>
        <authorList>
            <person name="Bromfield E.S.P."/>
            <person name="Cloutier S."/>
        </authorList>
    </citation>
    <scope>NUCLEOTIDE SEQUENCE</scope>
    <source>
        <strain evidence="1">A19</strain>
    </source>
</reference>
<sequence length="126" mass="13813">MSHLTDEPRDGRANRRRFTDEEKLAIVRESDVPGTSAAELCRLHGIVTSMLFRWRVQFGFGKRSKAIFAAVTLAGASSDQLVLNDLLQAPDGMMTVELSDGRSVFAPSGTDPEVVRAHVENKETAP</sequence>